<gene>
    <name evidence="7" type="ORF">RUM44_011091</name>
</gene>
<dbReference type="InterPro" id="IPR001841">
    <property type="entry name" value="Znf_RING"/>
</dbReference>
<comment type="caution">
    <text evidence="7">The sequence shown here is derived from an EMBL/GenBank/DDBJ whole genome shotgun (WGS) entry which is preliminary data.</text>
</comment>
<proteinExistence type="predicted"/>
<evidence type="ECO:0000256" key="3">
    <source>
        <dbReference type="ARBA" id="ARBA00022833"/>
    </source>
</evidence>
<evidence type="ECO:0000256" key="4">
    <source>
        <dbReference type="PROSITE-ProRule" id="PRU00175"/>
    </source>
</evidence>
<sequence>MATVKHNKIKLREVNRHLVCRLCRGYYIDATTIAECLHSFCRSCIIKYLEKNSFCPVCEVQIHKTKPYLNLRLDKALQDVVYKLVPGLYHNEMKRRREFYSKHQDQLPTTTPEQCGLEERIIFSPDDSISLSLEYLERRASSPSDDDDDDDDDDDGGGGGVYDVEGGDAVPAYLNPDRVPESR</sequence>
<organism evidence="7 8">
    <name type="scientific">Polyplax serrata</name>
    <name type="common">Common mouse louse</name>
    <dbReference type="NCBI Taxonomy" id="468196"/>
    <lineage>
        <taxon>Eukaryota</taxon>
        <taxon>Metazoa</taxon>
        <taxon>Ecdysozoa</taxon>
        <taxon>Arthropoda</taxon>
        <taxon>Hexapoda</taxon>
        <taxon>Insecta</taxon>
        <taxon>Pterygota</taxon>
        <taxon>Neoptera</taxon>
        <taxon>Paraneoptera</taxon>
        <taxon>Psocodea</taxon>
        <taxon>Troctomorpha</taxon>
        <taxon>Phthiraptera</taxon>
        <taxon>Anoplura</taxon>
        <taxon>Polyplacidae</taxon>
        <taxon>Polyplax</taxon>
    </lineage>
</organism>
<accession>A0ABR1AP21</accession>
<evidence type="ECO:0000256" key="1">
    <source>
        <dbReference type="ARBA" id="ARBA00022723"/>
    </source>
</evidence>
<feature type="compositionally biased region" description="Acidic residues" evidence="5">
    <location>
        <begin position="144"/>
        <end position="156"/>
    </location>
</feature>
<keyword evidence="8" id="KW-1185">Reference proteome</keyword>
<protein>
    <recommendedName>
        <fullName evidence="6">RING-type domain-containing protein</fullName>
    </recommendedName>
</protein>
<dbReference type="Proteomes" id="UP001359485">
    <property type="component" value="Unassembled WGS sequence"/>
</dbReference>
<evidence type="ECO:0000256" key="2">
    <source>
        <dbReference type="ARBA" id="ARBA00022771"/>
    </source>
</evidence>
<feature type="region of interest" description="Disordered" evidence="5">
    <location>
        <begin position="136"/>
        <end position="183"/>
    </location>
</feature>
<keyword evidence="1" id="KW-0479">Metal-binding</keyword>
<evidence type="ECO:0000259" key="6">
    <source>
        <dbReference type="PROSITE" id="PS50089"/>
    </source>
</evidence>
<dbReference type="PANTHER" id="PTHR10825:SF29">
    <property type="entry name" value="POLYCOMB GROUP RING FINGER PROTEIN 1"/>
    <property type="match status" value="1"/>
</dbReference>
<keyword evidence="3" id="KW-0862">Zinc</keyword>
<evidence type="ECO:0000313" key="7">
    <source>
        <dbReference type="EMBL" id="KAK6624232.1"/>
    </source>
</evidence>
<dbReference type="InterPro" id="IPR017907">
    <property type="entry name" value="Znf_RING_CS"/>
</dbReference>
<dbReference type="PROSITE" id="PS50089">
    <property type="entry name" value="ZF_RING_2"/>
    <property type="match status" value="1"/>
</dbReference>
<reference evidence="7 8" key="1">
    <citation type="submission" date="2023-09" db="EMBL/GenBank/DDBJ databases">
        <title>Genomes of two closely related lineages of the louse Polyplax serrata with different host specificities.</title>
        <authorList>
            <person name="Martinu J."/>
            <person name="Tarabai H."/>
            <person name="Stefka J."/>
            <person name="Hypsa V."/>
        </authorList>
    </citation>
    <scope>NUCLEOTIDE SEQUENCE [LARGE SCALE GENOMIC DNA]</scope>
    <source>
        <strain evidence="7">98ZLc_SE</strain>
    </source>
</reference>
<dbReference type="Gene3D" id="3.30.40.10">
    <property type="entry name" value="Zinc/RING finger domain, C3HC4 (zinc finger)"/>
    <property type="match status" value="1"/>
</dbReference>
<dbReference type="PROSITE" id="PS00518">
    <property type="entry name" value="ZF_RING_1"/>
    <property type="match status" value="1"/>
</dbReference>
<evidence type="ECO:0000256" key="5">
    <source>
        <dbReference type="SAM" id="MobiDB-lite"/>
    </source>
</evidence>
<keyword evidence="2 4" id="KW-0863">Zinc-finger</keyword>
<dbReference type="InterPro" id="IPR013083">
    <property type="entry name" value="Znf_RING/FYVE/PHD"/>
</dbReference>
<evidence type="ECO:0000313" key="8">
    <source>
        <dbReference type="Proteomes" id="UP001359485"/>
    </source>
</evidence>
<dbReference type="SUPFAM" id="SSF57850">
    <property type="entry name" value="RING/U-box"/>
    <property type="match status" value="1"/>
</dbReference>
<name>A0ABR1AP21_POLSC</name>
<dbReference type="SMART" id="SM00184">
    <property type="entry name" value="RING"/>
    <property type="match status" value="1"/>
</dbReference>
<dbReference type="EMBL" id="JAWJWF010000046">
    <property type="protein sequence ID" value="KAK6624232.1"/>
    <property type="molecule type" value="Genomic_DNA"/>
</dbReference>
<dbReference type="PANTHER" id="PTHR10825">
    <property type="entry name" value="RING FINGER DOMAIN-CONTAINING, POLYCOMB GROUP COMPONENT"/>
    <property type="match status" value="1"/>
</dbReference>
<dbReference type="Pfam" id="PF13923">
    <property type="entry name" value="zf-C3HC4_2"/>
    <property type="match status" value="1"/>
</dbReference>
<feature type="domain" description="RING-type" evidence="6">
    <location>
        <begin position="20"/>
        <end position="59"/>
    </location>
</feature>